<evidence type="ECO:0000256" key="3">
    <source>
        <dbReference type="ARBA" id="ARBA00023163"/>
    </source>
</evidence>
<evidence type="ECO:0000313" key="8">
    <source>
        <dbReference type="Proteomes" id="UP001457282"/>
    </source>
</evidence>
<protein>
    <recommendedName>
        <fullName evidence="6">NAC domain-containing protein</fullName>
    </recommendedName>
</protein>
<feature type="region of interest" description="Disordered" evidence="5">
    <location>
        <begin position="247"/>
        <end position="267"/>
    </location>
</feature>
<sequence length="443" mass="50508">MSKAKTTPLPVPVGYRFHPTDEELVNYYLQKKIQGNDSEINDTILEIDVCNYDPTELPALLGTEHDVEWFFFTRKHYKYHNSDRSNRCTKEGYWKITGKEREIKDRRSKAVVGKKKTLTFYRGRVPKSKKTGWVIHECSLPGNEAISYQKQAQGGFVICRLKCKLDKKDSSICDGGQPSSSHVMFNCENQAADVMIQEGQENGELLLYPPPTLDDCCSSALQSPTSLELGDVLQANGTNDDCNELQSPFGDENSCARDKNGVSTRDEDETMYDVLTELCDPPEKNLDSLFRPIQPQDYSSSTLQSPMYTLQSPICREWGNVPPQDYQPTILQSPIYTNLENVPQANVYYGECNKWQFAFKKTSSTNEVDIPDRHIVSNSENQATNYRTLEVRMVFPQTEGNLESSFYPFQPQDSMLQPLMYTNFGDALQNIECNELQSRLWGQ</sequence>
<feature type="domain" description="NAC" evidence="6">
    <location>
        <begin position="11"/>
        <end position="164"/>
    </location>
</feature>
<evidence type="ECO:0000256" key="4">
    <source>
        <dbReference type="ARBA" id="ARBA00023242"/>
    </source>
</evidence>
<organism evidence="7 8">
    <name type="scientific">Rubus argutus</name>
    <name type="common">Southern blackberry</name>
    <dbReference type="NCBI Taxonomy" id="59490"/>
    <lineage>
        <taxon>Eukaryota</taxon>
        <taxon>Viridiplantae</taxon>
        <taxon>Streptophyta</taxon>
        <taxon>Embryophyta</taxon>
        <taxon>Tracheophyta</taxon>
        <taxon>Spermatophyta</taxon>
        <taxon>Magnoliopsida</taxon>
        <taxon>eudicotyledons</taxon>
        <taxon>Gunneridae</taxon>
        <taxon>Pentapetalae</taxon>
        <taxon>rosids</taxon>
        <taxon>fabids</taxon>
        <taxon>Rosales</taxon>
        <taxon>Rosaceae</taxon>
        <taxon>Rosoideae</taxon>
        <taxon>Rosoideae incertae sedis</taxon>
        <taxon>Rubus</taxon>
    </lineage>
</organism>
<keyword evidence="3" id="KW-0804">Transcription</keyword>
<reference evidence="7 8" key="1">
    <citation type="journal article" date="2023" name="G3 (Bethesda)">
        <title>A chromosome-length genome assembly and annotation of blackberry (Rubus argutus, cv. 'Hillquist').</title>
        <authorList>
            <person name="Bruna T."/>
            <person name="Aryal R."/>
            <person name="Dudchenko O."/>
            <person name="Sargent D.J."/>
            <person name="Mead D."/>
            <person name="Buti M."/>
            <person name="Cavallini A."/>
            <person name="Hytonen T."/>
            <person name="Andres J."/>
            <person name="Pham M."/>
            <person name="Weisz D."/>
            <person name="Mascagni F."/>
            <person name="Usai G."/>
            <person name="Natali L."/>
            <person name="Bassil N."/>
            <person name="Fernandez G.E."/>
            <person name="Lomsadze A."/>
            <person name="Armour M."/>
            <person name="Olukolu B."/>
            <person name="Poorten T."/>
            <person name="Britton C."/>
            <person name="Davik J."/>
            <person name="Ashrafi H."/>
            <person name="Aiden E.L."/>
            <person name="Borodovsky M."/>
            <person name="Worthington M."/>
        </authorList>
    </citation>
    <scope>NUCLEOTIDE SEQUENCE [LARGE SCALE GENOMIC DNA]</scope>
    <source>
        <strain evidence="7">PI 553951</strain>
    </source>
</reference>
<gene>
    <name evidence="7" type="ORF">M0R45_034031</name>
</gene>
<evidence type="ECO:0000259" key="6">
    <source>
        <dbReference type="PROSITE" id="PS51005"/>
    </source>
</evidence>
<dbReference type="InterPro" id="IPR003441">
    <property type="entry name" value="NAC-dom"/>
</dbReference>
<evidence type="ECO:0000313" key="7">
    <source>
        <dbReference type="EMBL" id="KAK9910055.1"/>
    </source>
</evidence>
<keyword evidence="1" id="KW-0805">Transcription regulation</keyword>
<name>A0AAW1VQU1_RUBAR</name>
<dbReference type="Proteomes" id="UP001457282">
    <property type="component" value="Unassembled WGS sequence"/>
</dbReference>
<keyword evidence="8" id="KW-1185">Reference proteome</keyword>
<dbReference type="EMBL" id="JBEDUW010000007">
    <property type="protein sequence ID" value="KAK9910055.1"/>
    <property type="molecule type" value="Genomic_DNA"/>
</dbReference>
<dbReference type="GO" id="GO:0006355">
    <property type="term" value="P:regulation of DNA-templated transcription"/>
    <property type="evidence" value="ECO:0007669"/>
    <property type="project" value="InterPro"/>
</dbReference>
<dbReference type="InterPro" id="IPR036093">
    <property type="entry name" value="NAC_dom_sf"/>
</dbReference>
<dbReference type="PROSITE" id="PS51005">
    <property type="entry name" value="NAC"/>
    <property type="match status" value="1"/>
</dbReference>
<evidence type="ECO:0000256" key="5">
    <source>
        <dbReference type="SAM" id="MobiDB-lite"/>
    </source>
</evidence>
<proteinExistence type="predicted"/>
<keyword evidence="2" id="KW-0238">DNA-binding</keyword>
<evidence type="ECO:0000256" key="1">
    <source>
        <dbReference type="ARBA" id="ARBA00023015"/>
    </source>
</evidence>
<comment type="caution">
    <text evidence="7">The sequence shown here is derived from an EMBL/GenBank/DDBJ whole genome shotgun (WGS) entry which is preliminary data.</text>
</comment>
<dbReference type="PANTHER" id="PTHR31744">
    <property type="entry name" value="PROTEIN CUP-SHAPED COTYLEDON 2-RELATED"/>
    <property type="match status" value="1"/>
</dbReference>
<dbReference type="Pfam" id="PF02365">
    <property type="entry name" value="NAM"/>
    <property type="match status" value="1"/>
</dbReference>
<accession>A0AAW1VQU1</accession>
<dbReference type="GO" id="GO:0003677">
    <property type="term" value="F:DNA binding"/>
    <property type="evidence" value="ECO:0007669"/>
    <property type="project" value="UniProtKB-KW"/>
</dbReference>
<keyword evidence="4" id="KW-0539">Nucleus</keyword>
<dbReference type="PANTHER" id="PTHR31744:SF210">
    <property type="entry name" value="NAC DOMAIN-CONTAINING PROTEIN 86-LIKE"/>
    <property type="match status" value="1"/>
</dbReference>
<dbReference type="AlphaFoldDB" id="A0AAW1VQU1"/>
<dbReference type="Gene3D" id="2.170.150.80">
    <property type="entry name" value="NAC domain"/>
    <property type="match status" value="1"/>
</dbReference>
<evidence type="ECO:0000256" key="2">
    <source>
        <dbReference type="ARBA" id="ARBA00023125"/>
    </source>
</evidence>
<dbReference type="SUPFAM" id="SSF101941">
    <property type="entry name" value="NAC domain"/>
    <property type="match status" value="1"/>
</dbReference>